<dbReference type="PROSITE" id="PS51455">
    <property type="entry name" value="PIPK"/>
    <property type="match status" value="1"/>
</dbReference>
<dbReference type="SMART" id="SM00330">
    <property type="entry name" value="PIPKc"/>
    <property type="match status" value="1"/>
</dbReference>
<dbReference type="EC" id="2.7.1.68" evidence="1"/>
<dbReference type="InterPro" id="IPR027484">
    <property type="entry name" value="PInositol-4-P-5-kinase_N"/>
</dbReference>
<dbReference type="PANTHER" id="PTHR23086">
    <property type="entry name" value="PHOSPHATIDYLINOSITOL-4-PHOSPHATE 5-KINASE"/>
    <property type="match status" value="1"/>
</dbReference>
<dbReference type="Pfam" id="PF01504">
    <property type="entry name" value="PIP5K"/>
    <property type="match status" value="1"/>
</dbReference>
<dbReference type="InterPro" id="IPR027483">
    <property type="entry name" value="PInositol-4-P-4/5-kinase_C_sf"/>
</dbReference>
<sequence length="308" mass="36679">MLWWWLVCLVFRHLRELFAIDPVNYMLAICGSDALREFSSPGKSGSFFYLTQDDRFMIKTVKKSEVKVLIKMLPSYYHHVCQYKNSLVTKFFGVHCVKPVGGQKTRFVVMGNLFCSEYRIHKRFDLKGSSHGRTTDKHEGEIDETTTLKDLDLNFVFRLERSWFNELIRQIYRDCEFLEAERIMDYSLLIGLHFRDDYSSEEMMSPNDKPFEKRNSHHEETSMRGYHLLPNMDWVMEGRYVFSFSEFMFLSVLIVSALICFCFPFPKSIFLMLGFSPCIYYNMQRHFPMLSLFWERVMTVVKDMNCEV</sequence>
<name>A0ABQ9AMN6_9ROSI</name>
<dbReference type="InterPro" id="IPR023610">
    <property type="entry name" value="PInositol-4/5-P-5/4-kinase"/>
</dbReference>
<keyword evidence="8" id="KW-1185">Reference proteome</keyword>
<dbReference type="Gene3D" id="3.30.810.10">
    <property type="entry name" value="2-Layer Sandwich"/>
    <property type="match status" value="1"/>
</dbReference>
<evidence type="ECO:0000259" key="6">
    <source>
        <dbReference type="PROSITE" id="PS51455"/>
    </source>
</evidence>
<reference evidence="7" key="1">
    <citation type="submission" date="2022-10" db="EMBL/GenBank/DDBJ databases">
        <authorList>
            <person name="Hyden B.L."/>
            <person name="Feng K."/>
            <person name="Yates T."/>
            <person name="Jawdy S."/>
            <person name="Smart L.B."/>
            <person name="Muchero W."/>
        </authorList>
    </citation>
    <scope>NUCLEOTIDE SEQUENCE</scope>
    <source>
        <tissue evidence="7">Shoot tip</tissue>
    </source>
</reference>
<keyword evidence="4" id="KW-1133">Transmembrane helix</keyword>
<evidence type="ECO:0000313" key="7">
    <source>
        <dbReference type="EMBL" id="KAJ6349206.1"/>
    </source>
</evidence>
<dbReference type="InterPro" id="IPR002498">
    <property type="entry name" value="PInositol-4-P-4/5-kinase_core"/>
</dbReference>
<evidence type="ECO:0000313" key="8">
    <source>
        <dbReference type="Proteomes" id="UP001141253"/>
    </source>
</evidence>
<keyword evidence="2 3" id="KW-0418">Kinase</keyword>
<keyword evidence="3" id="KW-0547">Nucleotide-binding</keyword>
<dbReference type="Gene3D" id="3.30.800.10">
    <property type="entry name" value="Phosphatidylinositol Phosphate Kinase II Beta"/>
    <property type="match status" value="1"/>
</dbReference>
<gene>
    <name evidence="7" type="ORF">OIU77_006733</name>
</gene>
<proteinExistence type="predicted"/>
<protein>
    <recommendedName>
        <fullName evidence="1">1-phosphatidylinositol-4-phosphate 5-kinase</fullName>
        <ecNumber evidence="1">2.7.1.68</ecNumber>
    </recommendedName>
</protein>
<evidence type="ECO:0000256" key="5">
    <source>
        <dbReference type="SAM" id="SignalP"/>
    </source>
</evidence>
<keyword evidence="5" id="KW-0732">Signal</keyword>
<keyword evidence="3" id="KW-0808">Transferase</keyword>
<feature type="transmembrane region" description="Helical" evidence="4">
    <location>
        <begin position="247"/>
        <end position="265"/>
    </location>
</feature>
<evidence type="ECO:0000256" key="3">
    <source>
        <dbReference type="PROSITE-ProRule" id="PRU00781"/>
    </source>
</evidence>
<feature type="signal peptide" evidence="5">
    <location>
        <begin position="1"/>
        <end position="19"/>
    </location>
</feature>
<keyword evidence="4" id="KW-0472">Membrane</keyword>
<comment type="caution">
    <text evidence="7">The sequence shown here is derived from an EMBL/GenBank/DDBJ whole genome shotgun (WGS) entry which is preliminary data.</text>
</comment>
<dbReference type="SUPFAM" id="SSF56104">
    <property type="entry name" value="SAICAR synthase-like"/>
    <property type="match status" value="1"/>
</dbReference>
<evidence type="ECO:0000256" key="4">
    <source>
        <dbReference type="SAM" id="Phobius"/>
    </source>
</evidence>
<feature type="domain" description="PIPK" evidence="6">
    <location>
        <begin position="1"/>
        <end position="308"/>
    </location>
</feature>
<evidence type="ECO:0000256" key="1">
    <source>
        <dbReference type="ARBA" id="ARBA00012172"/>
    </source>
</evidence>
<feature type="chain" id="PRO_5045596164" description="1-phosphatidylinositol-4-phosphate 5-kinase" evidence="5">
    <location>
        <begin position="20"/>
        <end position="308"/>
    </location>
</feature>
<keyword evidence="4" id="KW-0812">Transmembrane</keyword>
<dbReference type="PANTHER" id="PTHR23086:SF114">
    <property type="entry name" value="PHOSPHATIDYLINOSITOL 4-PHOSPHATE 5-KINASE 3"/>
    <property type="match status" value="1"/>
</dbReference>
<evidence type="ECO:0000256" key="2">
    <source>
        <dbReference type="ARBA" id="ARBA00022777"/>
    </source>
</evidence>
<dbReference type="EMBL" id="JAPFFI010000018">
    <property type="protein sequence ID" value="KAJ6349206.1"/>
    <property type="molecule type" value="Genomic_DNA"/>
</dbReference>
<keyword evidence="3" id="KW-0067">ATP-binding</keyword>
<organism evidence="7 8">
    <name type="scientific">Salix suchowensis</name>
    <dbReference type="NCBI Taxonomy" id="1278906"/>
    <lineage>
        <taxon>Eukaryota</taxon>
        <taxon>Viridiplantae</taxon>
        <taxon>Streptophyta</taxon>
        <taxon>Embryophyta</taxon>
        <taxon>Tracheophyta</taxon>
        <taxon>Spermatophyta</taxon>
        <taxon>Magnoliopsida</taxon>
        <taxon>eudicotyledons</taxon>
        <taxon>Gunneridae</taxon>
        <taxon>Pentapetalae</taxon>
        <taxon>rosids</taxon>
        <taxon>fabids</taxon>
        <taxon>Malpighiales</taxon>
        <taxon>Salicaceae</taxon>
        <taxon>Saliceae</taxon>
        <taxon>Salix</taxon>
    </lineage>
</organism>
<reference evidence="7" key="2">
    <citation type="journal article" date="2023" name="Int. J. Mol. Sci.">
        <title>De Novo Assembly and Annotation of 11 Diverse Shrub Willow (Salix) Genomes Reveals Novel Gene Organization in Sex-Linked Regions.</title>
        <authorList>
            <person name="Hyden B."/>
            <person name="Feng K."/>
            <person name="Yates T.B."/>
            <person name="Jawdy S."/>
            <person name="Cereghino C."/>
            <person name="Smart L.B."/>
            <person name="Muchero W."/>
        </authorList>
    </citation>
    <scope>NUCLEOTIDE SEQUENCE</scope>
    <source>
        <tissue evidence="7">Shoot tip</tissue>
    </source>
</reference>
<dbReference type="Proteomes" id="UP001141253">
    <property type="component" value="Chromosome 19"/>
</dbReference>
<accession>A0ABQ9AMN6</accession>